<dbReference type="AlphaFoldDB" id="A0AAW2YC52"/>
<comment type="caution">
    <text evidence="2">The sequence shown here is derived from an EMBL/GenBank/DDBJ whole genome shotgun (WGS) entry which is preliminary data.</text>
</comment>
<evidence type="ECO:0000259" key="1">
    <source>
        <dbReference type="Pfam" id="PF13966"/>
    </source>
</evidence>
<dbReference type="Pfam" id="PF13966">
    <property type="entry name" value="zf-RVT"/>
    <property type="match status" value="1"/>
</dbReference>
<reference evidence="2" key="1">
    <citation type="submission" date="2020-06" db="EMBL/GenBank/DDBJ databases">
        <authorList>
            <person name="Li T."/>
            <person name="Hu X."/>
            <person name="Zhang T."/>
            <person name="Song X."/>
            <person name="Zhang H."/>
            <person name="Dai N."/>
            <person name="Sheng W."/>
            <person name="Hou X."/>
            <person name="Wei L."/>
        </authorList>
    </citation>
    <scope>NUCLEOTIDE SEQUENCE</scope>
    <source>
        <strain evidence="2">KEN1</strain>
        <tissue evidence="2">Leaf</tissue>
    </source>
</reference>
<name>A0AAW2YC52_9LAMI</name>
<reference evidence="2" key="2">
    <citation type="journal article" date="2024" name="Plant">
        <title>Genomic evolution and insights into agronomic trait innovations of Sesamum species.</title>
        <authorList>
            <person name="Miao H."/>
            <person name="Wang L."/>
            <person name="Qu L."/>
            <person name="Liu H."/>
            <person name="Sun Y."/>
            <person name="Le M."/>
            <person name="Wang Q."/>
            <person name="Wei S."/>
            <person name="Zheng Y."/>
            <person name="Lin W."/>
            <person name="Duan Y."/>
            <person name="Cao H."/>
            <person name="Xiong S."/>
            <person name="Wang X."/>
            <person name="Wei L."/>
            <person name="Li C."/>
            <person name="Ma Q."/>
            <person name="Ju M."/>
            <person name="Zhao R."/>
            <person name="Li G."/>
            <person name="Mu C."/>
            <person name="Tian Q."/>
            <person name="Mei H."/>
            <person name="Zhang T."/>
            <person name="Gao T."/>
            <person name="Zhang H."/>
        </authorList>
    </citation>
    <scope>NUCLEOTIDE SEQUENCE</scope>
    <source>
        <strain evidence="2">KEN1</strain>
    </source>
</reference>
<dbReference type="EMBL" id="JACGWN010000001">
    <property type="protein sequence ID" value="KAL0463451.1"/>
    <property type="molecule type" value="Genomic_DNA"/>
</dbReference>
<protein>
    <recommendedName>
        <fullName evidence="1">Reverse transcriptase zinc-binding domain-containing protein</fullName>
    </recommendedName>
</protein>
<feature type="domain" description="Reverse transcriptase zinc-binding" evidence="1">
    <location>
        <begin position="24"/>
        <end position="74"/>
    </location>
</feature>
<sequence>MAGSLCVVPIMLRKMLNGEAEAPSETQLWRFIWESKAQSKVLLFAWKVVRNALPTLVQLHRRGIQVEETCNSCLGLRKMSNMYSTCAPFHDKFGRYLVCLGESLSAKTVALKTGSGRSTGNFRAPILITS</sequence>
<evidence type="ECO:0000313" key="2">
    <source>
        <dbReference type="EMBL" id="KAL0463451.1"/>
    </source>
</evidence>
<accession>A0AAW2YC52</accession>
<organism evidence="2">
    <name type="scientific">Sesamum latifolium</name>
    <dbReference type="NCBI Taxonomy" id="2727402"/>
    <lineage>
        <taxon>Eukaryota</taxon>
        <taxon>Viridiplantae</taxon>
        <taxon>Streptophyta</taxon>
        <taxon>Embryophyta</taxon>
        <taxon>Tracheophyta</taxon>
        <taxon>Spermatophyta</taxon>
        <taxon>Magnoliopsida</taxon>
        <taxon>eudicotyledons</taxon>
        <taxon>Gunneridae</taxon>
        <taxon>Pentapetalae</taxon>
        <taxon>asterids</taxon>
        <taxon>lamiids</taxon>
        <taxon>Lamiales</taxon>
        <taxon>Pedaliaceae</taxon>
        <taxon>Sesamum</taxon>
    </lineage>
</organism>
<proteinExistence type="predicted"/>
<gene>
    <name evidence="2" type="ORF">Slati_0232700</name>
</gene>
<dbReference type="InterPro" id="IPR026960">
    <property type="entry name" value="RVT-Znf"/>
</dbReference>